<dbReference type="Gene3D" id="2.60.40.10">
    <property type="entry name" value="Immunoglobulins"/>
    <property type="match status" value="1"/>
</dbReference>
<evidence type="ECO:0000313" key="2">
    <source>
        <dbReference type="EMBL" id="OFI05929.1"/>
    </source>
</evidence>
<reference evidence="2 3" key="1">
    <citation type="submission" date="2016-06" db="EMBL/GenBank/DDBJ databases">
        <title>Genome sequence of Clostridium acetireducens DSM 10703.</title>
        <authorList>
            <person name="Poehlein A."/>
            <person name="Fluechter S."/>
            <person name="Duerre P."/>
            <person name="Daniel R."/>
        </authorList>
    </citation>
    <scope>NUCLEOTIDE SEQUENCE [LARGE SCALE GENOMIC DNA]</scope>
    <source>
        <strain evidence="2 3">DSM 10703</strain>
    </source>
</reference>
<protein>
    <recommendedName>
        <fullName evidence="1">DUF4434 domain-containing protein</fullName>
    </recommendedName>
</protein>
<dbReference type="EMBL" id="LZFO01000018">
    <property type="protein sequence ID" value="OFI05929.1"/>
    <property type="molecule type" value="Genomic_DNA"/>
</dbReference>
<feature type="domain" description="DUF4434" evidence="1">
    <location>
        <begin position="30"/>
        <end position="317"/>
    </location>
</feature>
<evidence type="ECO:0000313" key="3">
    <source>
        <dbReference type="Proteomes" id="UP000175744"/>
    </source>
</evidence>
<accession>A0A1E8EYL1</accession>
<organism evidence="2 3">
    <name type="scientific">Clostridium acetireducens DSM 10703</name>
    <dbReference type="NCBI Taxonomy" id="1121290"/>
    <lineage>
        <taxon>Bacteria</taxon>
        <taxon>Bacillati</taxon>
        <taxon>Bacillota</taxon>
        <taxon>Clostridia</taxon>
        <taxon>Eubacteriales</taxon>
        <taxon>Clostridiaceae</taxon>
        <taxon>Clostridium</taxon>
    </lineage>
</organism>
<dbReference type="STRING" id="1121290.CLAOCE_14040"/>
<keyword evidence="3" id="KW-1185">Reference proteome</keyword>
<dbReference type="RefSeq" id="WP_070110388.1">
    <property type="nucleotide sequence ID" value="NZ_LZFO01000018.1"/>
</dbReference>
<dbReference type="Pfam" id="PF14488">
    <property type="entry name" value="DUF4434"/>
    <property type="match status" value="1"/>
</dbReference>
<evidence type="ECO:0000259" key="1">
    <source>
        <dbReference type="Pfam" id="PF14488"/>
    </source>
</evidence>
<name>A0A1E8EYL1_9CLOT</name>
<gene>
    <name evidence="2" type="ORF">CLOACE_14040</name>
</gene>
<sequence length="458" mass="53833">MENNKYNFKNMLKSNFYKYSKFINKYPLANGTFIQADMVKKWNDSKWQSEFHYLKEAKMHYVVMGTSITEGNVTKTIYPTKIPAGKMEYPNVDIVDMCLRNAEKSGIKVFLGINFNADWWKKAAREPNWLYAQMERGNLIADELYTKYHFKYPNSFYGWYWVYEVDNLNFRTKEQFSILSNAININLKHLKEKNHRLPFMLSPFMNSKYGTPKEYAKNWAYLFQNTDLGNGDIFCPQDSVGGGGLNINEVADWFCELRSAVNTKPGILFWANTETFNHFDWSSATLDRFIKQMKIESKYVDDFITFAYSHYYSPNNIHKGFHKTYLDYVKKGYLEKQAPTKPAKVTVKKIGLNKFLINWEASKDNMGVYEYIVYRNKKVIFNTKVQRIYGGVNKGITMTFTDNPPLKERFKKLIYGVRAVDFAGNVSLVKREERKVKSFGEFFSISLRKIFNFVNLDL</sequence>
<dbReference type="PATRIC" id="fig|1121290.3.peg.1386"/>
<proteinExistence type="predicted"/>
<dbReference type="Proteomes" id="UP000175744">
    <property type="component" value="Unassembled WGS sequence"/>
</dbReference>
<dbReference type="InterPro" id="IPR027849">
    <property type="entry name" value="DUF4434"/>
</dbReference>
<dbReference type="AlphaFoldDB" id="A0A1E8EYL1"/>
<comment type="caution">
    <text evidence="2">The sequence shown here is derived from an EMBL/GenBank/DDBJ whole genome shotgun (WGS) entry which is preliminary data.</text>
</comment>
<dbReference type="InterPro" id="IPR013783">
    <property type="entry name" value="Ig-like_fold"/>
</dbReference>
<dbReference type="Gene3D" id="3.20.20.80">
    <property type="entry name" value="Glycosidases"/>
    <property type="match status" value="1"/>
</dbReference>